<reference evidence="3" key="1">
    <citation type="journal article" date="2021" name="Nat. Commun.">
        <title>Genetic determinants of endophytism in the Arabidopsis root mycobiome.</title>
        <authorList>
            <person name="Mesny F."/>
            <person name="Miyauchi S."/>
            <person name="Thiergart T."/>
            <person name="Pickel B."/>
            <person name="Atanasova L."/>
            <person name="Karlsson M."/>
            <person name="Huettel B."/>
            <person name="Barry K.W."/>
            <person name="Haridas S."/>
            <person name="Chen C."/>
            <person name="Bauer D."/>
            <person name="Andreopoulos W."/>
            <person name="Pangilinan J."/>
            <person name="LaButti K."/>
            <person name="Riley R."/>
            <person name="Lipzen A."/>
            <person name="Clum A."/>
            <person name="Drula E."/>
            <person name="Henrissat B."/>
            <person name="Kohler A."/>
            <person name="Grigoriev I.V."/>
            <person name="Martin F.M."/>
            <person name="Hacquard S."/>
        </authorList>
    </citation>
    <scope>NUCLEOTIDE SEQUENCE</scope>
    <source>
        <strain evidence="3">MPI-CAGE-CH-0230</strain>
    </source>
</reference>
<dbReference type="GeneID" id="70193077"/>
<keyword evidence="1" id="KW-0175">Coiled coil</keyword>
<organism evidence="3 4">
    <name type="scientific">Microdochium trichocladiopsis</name>
    <dbReference type="NCBI Taxonomy" id="1682393"/>
    <lineage>
        <taxon>Eukaryota</taxon>
        <taxon>Fungi</taxon>
        <taxon>Dikarya</taxon>
        <taxon>Ascomycota</taxon>
        <taxon>Pezizomycotina</taxon>
        <taxon>Sordariomycetes</taxon>
        <taxon>Xylariomycetidae</taxon>
        <taxon>Xylariales</taxon>
        <taxon>Microdochiaceae</taxon>
        <taxon>Microdochium</taxon>
    </lineage>
</organism>
<dbReference type="AlphaFoldDB" id="A0A9P8YIJ5"/>
<accession>A0A9P8YIJ5</accession>
<feature type="region of interest" description="Disordered" evidence="2">
    <location>
        <begin position="1"/>
        <end position="30"/>
    </location>
</feature>
<dbReference type="Proteomes" id="UP000756346">
    <property type="component" value="Unassembled WGS sequence"/>
</dbReference>
<name>A0A9P8YIJ5_9PEZI</name>
<dbReference type="Pfam" id="PF11905">
    <property type="entry name" value="DUF3425"/>
    <property type="match status" value="1"/>
</dbReference>
<evidence type="ECO:0008006" key="5">
    <source>
        <dbReference type="Google" id="ProtNLM"/>
    </source>
</evidence>
<proteinExistence type="predicted"/>
<keyword evidence="4" id="KW-1185">Reference proteome</keyword>
<dbReference type="PANTHER" id="PTHR37012">
    <property type="entry name" value="B-ZIP TRANSCRIPTION FACTOR (EUROFUNG)-RELATED"/>
    <property type="match status" value="1"/>
</dbReference>
<evidence type="ECO:0000313" key="3">
    <source>
        <dbReference type="EMBL" id="KAH7039655.1"/>
    </source>
</evidence>
<dbReference type="InterPro" id="IPR021833">
    <property type="entry name" value="DUF3425"/>
</dbReference>
<evidence type="ECO:0000256" key="1">
    <source>
        <dbReference type="SAM" id="Coils"/>
    </source>
</evidence>
<dbReference type="RefSeq" id="XP_046017710.1">
    <property type="nucleotide sequence ID" value="XM_046163531.1"/>
</dbReference>
<feature type="coiled-coil region" evidence="1">
    <location>
        <begin position="36"/>
        <end position="63"/>
    </location>
</feature>
<gene>
    <name evidence="3" type="ORF">B0I36DRAFT_891</name>
</gene>
<sequence length="474" mass="52773">MRDRTIASLTPEQLSRKRAMDRANQRESRSIRRTRIASLEREVASLKKRLDAARCEVRRLQDKDNNVRSTVHESIRTIQRALLAPTYGSSREAAPTHLVASIESTIVDSATADFLPSPASSLASGGAGVQPEQKIFWTRQPSRSPTIEIEPIPSAVAFPQEDQALALSWPADQPLDAGILGDGDMCMTEFEYSGLFPEPLIPAMFSTITEEQRSECEQEAAVNTKQPHPWERVPQYTKPGAKIEAVLLGIVNSRQQHMSKNQLEELARPTFPAISSLLNPEPDSAVDPITNAIGTFGQFTMRAPGVPERVAGMYLMCNYVRWLLNPCKKTFEQMPAFLRPTETQLFTPHPIWMDIVPWPEVRDLLITNLGTSDSEDYRILAAPNVSLNWPYPVSDIYTGASAREMRISRVFERHVHDLRNHTLNARLAETFTWLEPWMAKQPPPPPSPAPPSPAPPSPAPPSPAPPPPPFVQAP</sequence>
<evidence type="ECO:0000313" key="4">
    <source>
        <dbReference type="Proteomes" id="UP000756346"/>
    </source>
</evidence>
<dbReference type="EMBL" id="JAGTJQ010000001">
    <property type="protein sequence ID" value="KAH7039655.1"/>
    <property type="molecule type" value="Genomic_DNA"/>
</dbReference>
<evidence type="ECO:0000256" key="2">
    <source>
        <dbReference type="SAM" id="MobiDB-lite"/>
    </source>
</evidence>
<dbReference type="CDD" id="cd14688">
    <property type="entry name" value="bZIP_YAP"/>
    <property type="match status" value="1"/>
</dbReference>
<feature type="compositionally biased region" description="Pro residues" evidence="2">
    <location>
        <begin position="441"/>
        <end position="474"/>
    </location>
</feature>
<comment type="caution">
    <text evidence="3">The sequence shown here is derived from an EMBL/GenBank/DDBJ whole genome shotgun (WGS) entry which is preliminary data.</text>
</comment>
<dbReference type="OrthoDB" id="4161589at2759"/>
<protein>
    <recommendedName>
        <fullName evidence="5">BZIP transcription factor</fullName>
    </recommendedName>
</protein>
<feature type="region of interest" description="Disordered" evidence="2">
    <location>
        <begin position="437"/>
        <end position="474"/>
    </location>
</feature>
<feature type="compositionally biased region" description="Basic and acidic residues" evidence="2">
    <location>
        <begin position="14"/>
        <end position="30"/>
    </location>
</feature>
<dbReference type="PANTHER" id="PTHR37012:SF2">
    <property type="entry name" value="BZIP DOMAIN-CONTAINING PROTEIN-RELATED"/>
    <property type="match status" value="1"/>
</dbReference>